<name>A0A9P5JWP2_9AGAM</name>
<dbReference type="InterPro" id="IPR001202">
    <property type="entry name" value="WW_dom"/>
</dbReference>
<evidence type="ECO:0000256" key="1">
    <source>
        <dbReference type="SAM" id="MobiDB-lite"/>
    </source>
</evidence>
<dbReference type="EMBL" id="WHVB01000044">
    <property type="protein sequence ID" value="KAF8465861.1"/>
    <property type="molecule type" value="Genomic_DNA"/>
</dbReference>
<organism evidence="3 4">
    <name type="scientific">Russula ochroleuca</name>
    <dbReference type="NCBI Taxonomy" id="152965"/>
    <lineage>
        <taxon>Eukaryota</taxon>
        <taxon>Fungi</taxon>
        <taxon>Dikarya</taxon>
        <taxon>Basidiomycota</taxon>
        <taxon>Agaricomycotina</taxon>
        <taxon>Agaricomycetes</taxon>
        <taxon>Russulales</taxon>
        <taxon>Russulaceae</taxon>
        <taxon>Russula</taxon>
    </lineage>
</organism>
<dbReference type="AlphaFoldDB" id="A0A9P5JWP2"/>
<comment type="caution">
    <text evidence="3">The sequence shown here is derived from an EMBL/GenBank/DDBJ whole genome shotgun (WGS) entry which is preliminary data.</text>
</comment>
<feature type="compositionally biased region" description="Low complexity" evidence="1">
    <location>
        <begin position="56"/>
        <end position="72"/>
    </location>
</feature>
<dbReference type="Pfam" id="PF00397">
    <property type="entry name" value="WW"/>
    <property type="match status" value="1"/>
</dbReference>
<dbReference type="Proteomes" id="UP000759537">
    <property type="component" value="Unassembled WGS sequence"/>
</dbReference>
<dbReference type="OrthoDB" id="2444812at2759"/>
<reference evidence="3" key="2">
    <citation type="journal article" date="2020" name="Nat. Commun.">
        <title>Large-scale genome sequencing of mycorrhizal fungi provides insights into the early evolution of symbiotic traits.</title>
        <authorList>
            <person name="Miyauchi S."/>
            <person name="Kiss E."/>
            <person name="Kuo A."/>
            <person name="Drula E."/>
            <person name="Kohler A."/>
            <person name="Sanchez-Garcia M."/>
            <person name="Morin E."/>
            <person name="Andreopoulos B."/>
            <person name="Barry K.W."/>
            <person name="Bonito G."/>
            <person name="Buee M."/>
            <person name="Carver A."/>
            <person name="Chen C."/>
            <person name="Cichocki N."/>
            <person name="Clum A."/>
            <person name="Culley D."/>
            <person name="Crous P.W."/>
            <person name="Fauchery L."/>
            <person name="Girlanda M."/>
            <person name="Hayes R.D."/>
            <person name="Keri Z."/>
            <person name="LaButti K."/>
            <person name="Lipzen A."/>
            <person name="Lombard V."/>
            <person name="Magnuson J."/>
            <person name="Maillard F."/>
            <person name="Murat C."/>
            <person name="Nolan M."/>
            <person name="Ohm R.A."/>
            <person name="Pangilinan J."/>
            <person name="Pereira M.F."/>
            <person name="Perotto S."/>
            <person name="Peter M."/>
            <person name="Pfister S."/>
            <person name="Riley R."/>
            <person name="Sitrit Y."/>
            <person name="Stielow J.B."/>
            <person name="Szollosi G."/>
            <person name="Zifcakova L."/>
            <person name="Stursova M."/>
            <person name="Spatafora J.W."/>
            <person name="Tedersoo L."/>
            <person name="Vaario L.M."/>
            <person name="Yamada A."/>
            <person name="Yan M."/>
            <person name="Wang P."/>
            <person name="Xu J."/>
            <person name="Bruns T."/>
            <person name="Baldrian P."/>
            <person name="Vilgalys R."/>
            <person name="Dunand C."/>
            <person name="Henrissat B."/>
            <person name="Grigoriev I.V."/>
            <person name="Hibbett D."/>
            <person name="Nagy L.G."/>
            <person name="Martin F.M."/>
        </authorList>
    </citation>
    <scope>NUCLEOTIDE SEQUENCE</scope>
    <source>
        <strain evidence="3">Prilba</strain>
    </source>
</reference>
<feature type="region of interest" description="Disordered" evidence="1">
    <location>
        <begin position="97"/>
        <end position="158"/>
    </location>
</feature>
<dbReference type="SUPFAM" id="SSF51045">
    <property type="entry name" value="WW domain"/>
    <property type="match status" value="1"/>
</dbReference>
<evidence type="ECO:0000259" key="2">
    <source>
        <dbReference type="PROSITE" id="PS50020"/>
    </source>
</evidence>
<feature type="domain" description="WW" evidence="2">
    <location>
        <begin position="69"/>
        <end position="103"/>
    </location>
</feature>
<feature type="region of interest" description="Disordered" evidence="1">
    <location>
        <begin position="247"/>
        <end position="278"/>
    </location>
</feature>
<proteinExistence type="predicted"/>
<accession>A0A9P5JWP2</accession>
<feature type="compositionally biased region" description="Low complexity" evidence="1">
    <location>
        <begin position="104"/>
        <end position="133"/>
    </location>
</feature>
<evidence type="ECO:0000313" key="3">
    <source>
        <dbReference type="EMBL" id="KAF8465861.1"/>
    </source>
</evidence>
<dbReference type="InterPro" id="IPR036020">
    <property type="entry name" value="WW_dom_sf"/>
</dbReference>
<reference evidence="3" key="1">
    <citation type="submission" date="2019-10" db="EMBL/GenBank/DDBJ databases">
        <authorList>
            <consortium name="DOE Joint Genome Institute"/>
            <person name="Kuo A."/>
            <person name="Miyauchi S."/>
            <person name="Kiss E."/>
            <person name="Drula E."/>
            <person name="Kohler A."/>
            <person name="Sanchez-Garcia M."/>
            <person name="Andreopoulos B."/>
            <person name="Barry K.W."/>
            <person name="Bonito G."/>
            <person name="Buee M."/>
            <person name="Carver A."/>
            <person name="Chen C."/>
            <person name="Cichocki N."/>
            <person name="Clum A."/>
            <person name="Culley D."/>
            <person name="Crous P.W."/>
            <person name="Fauchery L."/>
            <person name="Girlanda M."/>
            <person name="Hayes R."/>
            <person name="Keri Z."/>
            <person name="LaButti K."/>
            <person name="Lipzen A."/>
            <person name="Lombard V."/>
            <person name="Magnuson J."/>
            <person name="Maillard F."/>
            <person name="Morin E."/>
            <person name="Murat C."/>
            <person name="Nolan M."/>
            <person name="Ohm R."/>
            <person name="Pangilinan J."/>
            <person name="Pereira M."/>
            <person name="Perotto S."/>
            <person name="Peter M."/>
            <person name="Riley R."/>
            <person name="Sitrit Y."/>
            <person name="Stielow B."/>
            <person name="Szollosi G."/>
            <person name="Zifcakova L."/>
            <person name="Stursova M."/>
            <person name="Spatafora J.W."/>
            <person name="Tedersoo L."/>
            <person name="Vaario L.-M."/>
            <person name="Yamada A."/>
            <person name="Yan M."/>
            <person name="Wang P."/>
            <person name="Xu J."/>
            <person name="Bruns T."/>
            <person name="Baldrian P."/>
            <person name="Vilgalys R."/>
            <person name="Henrissat B."/>
            <person name="Grigoriev I.V."/>
            <person name="Hibbett D."/>
            <person name="Nagy L.G."/>
            <person name="Martin F.M."/>
        </authorList>
    </citation>
    <scope>NUCLEOTIDE SEQUENCE</scope>
    <source>
        <strain evidence="3">Prilba</strain>
    </source>
</reference>
<dbReference type="PROSITE" id="PS01159">
    <property type="entry name" value="WW_DOMAIN_1"/>
    <property type="match status" value="1"/>
</dbReference>
<evidence type="ECO:0000313" key="4">
    <source>
        <dbReference type="Proteomes" id="UP000759537"/>
    </source>
</evidence>
<dbReference type="SMART" id="SM00456">
    <property type="entry name" value="WW"/>
    <property type="match status" value="1"/>
</dbReference>
<feature type="compositionally biased region" description="Acidic residues" evidence="1">
    <location>
        <begin position="25"/>
        <end position="34"/>
    </location>
</feature>
<sequence>MSTSPSPSPVSPVLSKDPSPLPEKEEVDDAEQVDETPRPGSSPPEAETNTQPGVEPAPASSSTNATTSMPSSGSWQALWSPAHNAYYFYNSTTHETTWVNPLQPTSGTSGDPATPSSTPSASTSTSASAPSTGVDNPDAQEDDPSSSSSPSSSGATPVPASVAQIYALQEAAAAQGIDPSLAYLDPSLAGGPSAPGGSGAYNFAARFNAHTGTFTRPEGRDPTHLSEYERMKRMSSVYFNMEQWEQEVAQRKTREDEDAANGKKRKRPTKKDLERFKEQKRLKKIAKTAWLRT</sequence>
<dbReference type="PROSITE" id="PS50020">
    <property type="entry name" value="WW_DOMAIN_2"/>
    <property type="match status" value="1"/>
</dbReference>
<gene>
    <name evidence="3" type="ORF">DFH94DRAFT_782303</name>
</gene>
<feature type="compositionally biased region" description="Pro residues" evidence="1">
    <location>
        <begin position="1"/>
        <end position="10"/>
    </location>
</feature>
<keyword evidence="4" id="KW-1185">Reference proteome</keyword>
<feature type="region of interest" description="Disordered" evidence="1">
    <location>
        <begin position="1"/>
        <end position="76"/>
    </location>
</feature>
<dbReference type="Gene3D" id="2.20.70.10">
    <property type="match status" value="1"/>
</dbReference>
<protein>
    <recommendedName>
        <fullName evidence="2">WW domain-containing protein</fullName>
    </recommendedName>
</protein>